<comment type="subcellular location">
    <subcellularLocation>
        <location evidence="1">Membrane</location>
        <topology evidence="1">Multi-pass membrane protein</topology>
    </subcellularLocation>
</comment>
<evidence type="ECO:0000256" key="2">
    <source>
        <dbReference type="ARBA" id="ARBA00022692"/>
    </source>
</evidence>
<dbReference type="KEGG" id="tps:THAPSDRAFT_11486"/>
<dbReference type="GeneID" id="7443343"/>
<dbReference type="RefSeq" id="XP_002294574.1">
    <property type="nucleotide sequence ID" value="XM_002294538.1"/>
</dbReference>
<proteinExistence type="predicted"/>
<dbReference type="EMBL" id="CM000652">
    <property type="protein sequence ID" value="EED87934.1"/>
    <property type="molecule type" value="Genomic_DNA"/>
</dbReference>
<evidence type="ECO:0000313" key="9">
    <source>
        <dbReference type="Proteomes" id="UP000001449"/>
    </source>
</evidence>
<evidence type="ECO:0000256" key="4">
    <source>
        <dbReference type="ARBA" id="ARBA00023136"/>
    </source>
</evidence>
<feature type="transmembrane region" description="Helical" evidence="6">
    <location>
        <begin position="171"/>
        <end position="193"/>
    </location>
</feature>
<feature type="transmembrane region" description="Helical" evidence="6">
    <location>
        <begin position="133"/>
        <end position="151"/>
    </location>
</feature>
<keyword evidence="3 6" id="KW-1133">Transmembrane helix</keyword>
<dbReference type="InterPro" id="IPR009915">
    <property type="entry name" value="NnrU_dom"/>
</dbReference>
<dbReference type="Proteomes" id="UP000001449">
    <property type="component" value="Chromosome 20"/>
</dbReference>
<dbReference type="Pfam" id="PF07298">
    <property type="entry name" value="NnrU"/>
    <property type="match status" value="1"/>
</dbReference>
<protein>
    <recommendedName>
        <fullName evidence="7">NnrU domain-containing protein</fullName>
    </recommendedName>
</protein>
<reference evidence="8 9" key="2">
    <citation type="journal article" date="2008" name="Nature">
        <title>The Phaeodactylum genome reveals the evolutionary history of diatom genomes.</title>
        <authorList>
            <person name="Bowler C."/>
            <person name="Allen A.E."/>
            <person name="Badger J.H."/>
            <person name="Grimwood J."/>
            <person name="Jabbari K."/>
            <person name="Kuo A."/>
            <person name="Maheswari U."/>
            <person name="Martens C."/>
            <person name="Maumus F."/>
            <person name="Otillar R.P."/>
            <person name="Rayko E."/>
            <person name="Salamov A."/>
            <person name="Vandepoele K."/>
            <person name="Beszteri B."/>
            <person name="Gruber A."/>
            <person name="Heijde M."/>
            <person name="Katinka M."/>
            <person name="Mock T."/>
            <person name="Valentin K."/>
            <person name="Verret F."/>
            <person name="Berges J.A."/>
            <person name="Brownlee C."/>
            <person name="Cadoret J.P."/>
            <person name="Chiovitti A."/>
            <person name="Choi C.J."/>
            <person name="Coesel S."/>
            <person name="De Martino A."/>
            <person name="Detter J.C."/>
            <person name="Durkin C."/>
            <person name="Falciatore A."/>
            <person name="Fournet J."/>
            <person name="Haruta M."/>
            <person name="Huysman M.J."/>
            <person name="Jenkins B.D."/>
            <person name="Jiroutova K."/>
            <person name="Jorgensen R.E."/>
            <person name="Joubert Y."/>
            <person name="Kaplan A."/>
            <person name="Kroger N."/>
            <person name="Kroth P.G."/>
            <person name="La Roche J."/>
            <person name="Lindquist E."/>
            <person name="Lommer M."/>
            <person name="Martin-Jezequel V."/>
            <person name="Lopez P.J."/>
            <person name="Lucas S."/>
            <person name="Mangogna M."/>
            <person name="McGinnis K."/>
            <person name="Medlin L.K."/>
            <person name="Montsant A."/>
            <person name="Oudot-Le Secq M.P."/>
            <person name="Napoli C."/>
            <person name="Obornik M."/>
            <person name="Parker M.S."/>
            <person name="Petit J.L."/>
            <person name="Porcel B.M."/>
            <person name="Poulsen N."/>
            <person name="Robison M."/>
            <person name="Rychlewski L."/>
            <person name="Rynearson T.A."/>
            <person name="Schmutz J."/>
            <person name="Shapiro H."/>
            <person name="Siaut M."/>
            <person name="Stanley M."/>
            <person name="Sussman M.R."/>
            <person name="Taylor A.R."/>
            <person name="Vardi A."/>
            <person name="von Dassow P."/>
            <person name="Vyverman W."/>
            <person name="Willis A."/>
            <person name="Wyrwicz L.S."/>
            <person name="Rokhsar D.S."/>
            <person name="Weissenbach J."/>
            <person name="Armbrust E.V."/>
            <person name="Green B.R."/>
            <person name="Van de Peer Y."/>
            <person name="Grigoriev I.V."/>
        </authorList>
    </citation>
    <scope>NUCLEOTIDE SEQUENCE [LARGE SCALE GENOMIC DNA]</scope>
    <source>
        <strain evidence="8 9">CCMP1335</strain>
    </source>
</reference>
<feature type="domain" description="NnrU" evidence="7">
    <location>
        <begin position="125"/>
        <end position="289"/>
    </location>
</feature>
<sequence length="375" mass="41095">MYHNVSPSVLDDSDGHQHQRRRRRWSHQQQQLAQRRRPRIPASELNALPDQLLTLSDNDETLALWVLAFASSHIGMSAVRSSIISTLGDVASNLNLVGNESWSLPAWWPGDNTGKDRVFPDGLTAGRQFYRGMYTAVSFVTLVMAFGSYLQSAGSDVIGVAINVDGGDSSAILYNACIATASLGIGAAIASLFNASPLGLMPSFEGTSPDKVSQKAITEFVRRDDTIKFTTRGLTRITRHPLILPVVPWGFATAYLAGGRPCDYLLFGGLSIYAMAGCFAQDLRVQREEGSVGTVFQTERGKDGQVKESNEERRRLKSFFEETSFVPFRAVLDGRQSLEDIVKEAPWIQFAVGTAVGVFLEERGLMLLQGWSPGV</sequence>
<evidence type="ECO:0000313" key="8">
    <source>
        <dbReference type="EMBL" id="EED87934.1"/>
    </source>
</evidence>
<accession>B8CEN9</accession>
<name>B8CEN9_THAPS</name>
<dbReference type="HOGENOM" id="CLU_886986_0_0_1"/>
<keyword evidence="4 6" id="KW-0472">Membrane</keyword>
<dbReference type="PaxDb" id="35128-Thaps11486"/>
<keyword evidence="9" id="KW-1185">Reference proteome</keyword>
<evidence type="ECO:0000256" key="5">
    <source>
        <dbReference type="SAM" id="MobiDB-lite"/>
    </source>
</evidence>
<evidence type="ECO:0000256" key="1">
    <source>
        <dbReference type="ARBA" id="ARBA00004141"/>
    </source>
</evidence>
<dbReference type="InParanoid" id="B8CEN9"/>
<evidence type="ECO:0000259" key="7">
    <source>
        <dbReference type="Pfam" id="PF07298"/>
    </source>
</evidence>
<dbReference type="AlphaFoldDB" id="B8CEN9"/>
<evidence type="ECO:0000256" key="6">
    <source>
        <dbReference type="SAM" id="Phobius"/>
    </source>
</evidence>
<dbReference type="GO" id="GO:0016020">
    <property type="term" value="C:membrane"/>
    <property type="evidence" value="ECO:0007669"/>
    <property type="project" value="UniProtKB-SubCell"/>
</dbReference>
<evidence type="ECO:0000256" key="3">
    <source>
        <dbReference type="ARBA" id="ARBA00022989"/>
    </source>
</evidence>
<gene>
    <name evidence="8" type="ORF">THAPSDRAFT_11486</name>
</gene>
<dbReference type="eggNOG" id="ENOG502SMBV">
    <property type="taxonomic scope" value="Eukaryota"/>
</dbReference>
<keyword evidence="2 6" id="KW-0812">Transmembrane</keyword>
<organism evidence="8 9">
    <name type="scientific">Thalassiosira pseudonana</name>
    <name type="common">Marine diatom</name>
    <name type="synonym">Cyclotella nana</name>
    <dbReference type="NCBI Taxonomy" id="35128"/>
    <lineage>
        <taxon>Eukaryota</taxon>
        <taxon>Sar</taxon>
        <taxon>Stramenopiles</taxon>
        <taxon>Ochrophyta</taxon>
        <taxon>Bacillariophyta</taxon>
        <taxon>Coscinodiscophyceae</taxon>
        <taxon>Thalassiosirophycidae</taxon>
        <taxon>Thalassiosirales</taxon>
        <taxon>Thalassiosiraceae</taxon>
        <taxon>Thalassiosira</taxon>
    </lineage>
</organism>
<dbReference type="OMA" id="SHIGMSA"/>
<feature type="region of interest" description="Disordered" evidence="5">
    <location>
        <begin position="1"/>
        <end position="40"/>
    </location>
</feature>
<reference evidence="8 9" key="1">
    <citation type="journal article" date="2004" name="Science">
        <title>The genome of the diatom Thalassiosira pseudonana: ecology, evolution, and metabolism.</title>
        <authorList>
            <person name="Armbrust E.V."/>
            <person name="Berges J.A."/>
            <person name="Bowler C."/>
            <person name="Green B.R."/>
            <person name="Martinez D."/>
            <person name="Putnam N.H."/>
            <person name="Zhou S."/>
            <person name="Allen A.E."/>
            <person name="Apt K.E."/>
            <person name="Bechner M."/>
            <person name="Brzezinski M.A."/>
            <person name="Chaal B.K."/>
            <person name="Chiovitti A."/>
            <person name="Davis A.K."/>
            <person name="Demarest M.S."/>
            <person name="Detter J.C."/>
            <person name="Glavina T."/>
            <person name="Goodstein D."/>
            <person name="Hadi M.Z."/>
            <person name="Hellsten U."/>
            <person name="Hildebrand M."/>
            <person name="Jenkins B.D."/>
            <person name="Jurka J."/>
            <person name="Kapitonov V.V."/>
            <person name="Kroger N."/>
            <person name="Lau W.W."/>
            <person name="Lane T.W."/>
            <person name="Larimer F.W."/>
            <person name="Lippmeier J.C."/>
            <person name="Lucas S."/>
            <person name="Medina M."/>
            <person name="Montsant A."/>
            <person name="Obornik M."/>
            <person name="Parker M.S."/>
            <person name="Palenik B."/>
            <person name="Pazour G.J."/>
            <person name="Richardson P.M."/>
            <person name="Rynearson T.A."/>
            <person name="Saito M.A."/>
            <person name="Schwartz D.C."/>
            <person name="Thamatrakoln K."/>
            <person name="Valentin K."/>
            <person name="Vardi A."/>
            <person name="Wilkerson F.P."/>
            <person name="Rokhsar D.S."/>
        </authorList>
    </citation>
    <scope>NUCLEOTIDE SEQUENCE [LARGE SCALE GENOMIC DNA]</scope>
    <source>
        <strain evidence="8 9">CCMP1335</strain>
    </source>
</reference>